<sequence>MSLSDLSENKPSGREDAPINMFQFWDHNPPAEVVSLMSTWQAEPGVNYRLFNNETAEDYIRERIGLDACMAYRACNVGAMKADFFRYCALYEEGGVYIDADTQNLGGLSTLYDPTSKGLFFVRNSKLANDFMIICRPHEYLMQYAIDKAIQNINQKLSNNVWEVTGPGILTALYRSEDPEKVRLFEDYVILPVTEIRKVVGFKWDLPYKQDASHWVAYQTEQRSIFKTD</sequence>
<dbReference type="Proteomes" id="UP001378188">
    <property type="component" value="Unassembled WGS sequence"/>
</dbReference>
<proteinExistence type="predicted"/>
<dbReference type="InterPro" id="IPR007577">
    <property type="entry name" value="GlycoTrfase_DXD_sugar-bd_CS"/>
</dbReference>
<dbReference type="RefSeq" id="WP_340329761.1">
    <property type="nucleotide sequence ID" value="NZ_JAZHOF010000004.1"/>
</dbReference>
<dbReference type="InterPro" id="IPR029044">
    <property type="entry name" value="Nucleotide-diphossugar_trans"/>
</dbReference>
<dbReference type="Pfam" id="PF04488">
    <property type="entry name" value="Gly_transf_sug"/>
    <property type="match status" value="1"/>
</dbReference>
<dbReference type="AlphaFoldDB" id="A0AAW9RP29"/>
<dbReference type="InterPro" id="IPR039367">
    <property type="entry name" value="Och1-like"/>
</dbReference>
<dbReference type="SUPFAM" id="SSF53448">
    <property type="entry name" value="Nucleotide-diphospho-sugar transferases"/>
    <property type="match status" value="1"/>
</dbReference>
<name>A0AAW9RP29_9HYPH</name>
<keyword evidence="2" id="KW-1185">Reference proteome</keyword>
<accession>A0AAW9RP29</accession>
<organism evidence="1 2">
    <name type="scientific">Microbaculum marinum</name>
    <dbReference type="NCBI Taxonomy" id="1764581"/>
    <lineage>
        <taxon>Bacteria</taxon>
        <taxon>Pseudomonadati</taxon>
        <taxon>Pseudomonadota</taxon>
        <taxon>Alphaproteobacteria</taxon>
        <taxon>Hyphomicrobiales</taxon>
        <taxon>Tepidamorphaceae</taxon>
        <taxon>Microbaculum</taxon>
    </lineage>
</organism>
<dbReference type="EMBL" id="JAZHOF010000004">
    <property type="protein sequence ID" value="MEJ8572063.1"/>
    <property type="molecule type" value="Genomic_DNA"/>
</dbReference>
<evidence type="ECO:0000313" key="2">
    <source>
        <dbReference type="Proteomes" id="UP001378188"/>
    </source>
</evidence>
<reference evidence="1 2" key="1">
    <citation type="submission" date="2024-02" db="EMBL/GenBank/DDBJ databases">
        <title>Genome analysis and characterization of Microbaculum marinisediminis sp. nov., isolated from marine sediment.</title>
        <authorList>
            <person name="Du Z.-J."/>
            <person name="Ye Y.-Q."/>
            <person name="Zhang Z.-R."/>
            <person name="Yuan S.-M."/>
            <person name="Zhang X.-Y."/>
        </authorList>
    </citation>
    <scope>NUCLEOTIDE SEQUENCE [LARGE SCALE GENOMIC DNA]</scope>
    <source>
        <strain evidence="1 2">SDUM1044001</strain>
    </source>
</reference>
<evidence type="ECO:0000313" key="1">
    <source>
        <dbReference type="EMBL" id="MEJ8572063.1"/>
    </source>
</evidence>
<protein>
    <submittedName>
        <fullName evidence="1">Glycosyltransferase</fullName>
    </submittedName>
</protein>
<comment type="caution">
    <text evidence="1">The sequence shown here is derived from an EMBL/GenBank/DDBJ whole genome shotgun (WGS) entry which is preliminary data.</text>
</comment>
<dbReference type="PANTHER" id="PTHR31834">
    <property type="entry name" value="INITIATION-SPECIFIC ALPHA-1,6-MANNOSYLTRANSFERASE"/>
    <property type="match status" value="1"/>
</dbReference>
<dbReference type="GO" id="GO:0006487">
    <property type="term" value="P:protein N-linked glycosylation"/>
    <property type="evidence" value="ECO:0007669"/>
    <property type="project" value="TreeGrafter"/>
</dbReference>
<gene>
    <name evidence="1" type="ORF">V3328_11300</name>
</gene>
<dbReference type="PANTHER" id="PTHR31834:SF1">
    <property type="entry name" value="INITIATION-SPECIFIC ALPHA-1,6-MANNOSYLTRANSFERASE"/>
    <property type="match status" value="1"/>
</dbReference>
<dbReference type="GO" id="GO:0000009">
    <property type="term" value="F:alpha-1,6-mannosyltransferase activity"/>
    <property type="evidence" value="ECO:0007669"/>
    <property type="project" value="InterPro"/>
</dbReference>
<dbReference type="Gene3D" id="3.90.550.20">
    <property type="match status" value="1"/>
</dbReference>